<dbReference type="RefSeq" id="WP_113948703.1">
    <property type="nucleotide sequence ID" value="NZ_QNQU01000007.1"/>
</dbReference>
<protein>
    <submittedName>
        <fullName evidence="1">Ferritin-like domain-containing protein</fullName>
    </submittedName>
</protein>
<dbReference type="Pfam" id="PF13668">
    <property type="entry name" value="Ferritin_2"/>
    <property type="match status" value="1"/>
</dbReference>
<keyword evidence="2" id="KW-1185">Reference proteome</keyword>
<sequence>MNVLNILNEIEKVDGAVYERLSPRRAALKNFLGLGKKISLAALPLTLSGVFQKAYSQTTANGATVDSLNLLLTLGYMQFQFYNNVITTTPNLIPVADRPIINTLRDQEQAHINVLIKTITDLGGVPRAAMPYANFDYTKVNANVTTNYGTFLRTAVVLEDLGERAYKGQLISLMGTSALALVARVQTIEARHSAQLRQMVNKLQIATLKYMRPWVSIRRNDADGTDLLPITGNDSMIGTLNPVYDIDTGLLNRETKTIQAGIELIGINGNTNLTVGPASEAFDEYLLTATVKTAANLFIKAAFQLK</sequence>
<reference evidence="1 2" key="1">
    <citation type="submission" date="2018-07" db="EMBL/GenBank/DDBJ databases">
        <title>A draft genome of a endophytic bacteria, a new species of Pedobacter.</title>
        <authorList>
            <person name="Zhang Z.D."/>
            <person name="Chen Z.J."/>
        </authorList>
    </citation>
    <scope>NUCLEOTIDE SEQUENCE [LARGE SCALE GENOMIC DNA]</scope>
    <source>
        <strain evidence="1 2">RS10</strain>
    </source>
</reference>
<dbReference type="InterPro" id="IPR012347">
    <property type="entry name" value="Ferritin-like"/>
</dbReference>
<accession>A0A366L385</accession>
<name>A0A366L385_9SPHI</name>
<dbReference type="Proteomes" id="UP000252081">
    <property type="component" value="Unassembled WGS sequence"/>
</dbReference>
<evidence type="ECO:0000313" key="2">
    <source>
        <dbReference type="Proteomes" id="UP000252081"/>
    </source>
</evidence>
<organism evidence="1 2">
    <name type="scientific">Pedobacter miscanthi</name>
    <dbReference type="NCBI Taxonomy" id="2259170"/>
    <lineage>
        <taxon>Bacteria</taxon>
        <taxon>Pseudomonadati</taxon>
        <taxon>Bacteroidota</taxon>
        <taxon>Sphingobacteriia</taxon>
        <taxon>Sphingobacteriales</taxon>
        <taxon>Sphingobacteriaceae</taxon>
        <taxon>Pedobacter</taxon>
    </lineage>
</organism>
<dbReference type="AlphaFoldDB" id="A0A366L385"/>
<proteinExistence type="predicted"/>
<dbReference type="Gene3D" id="1.20.1260.10">
    <property type="match status" value="1"/>
</dbReference>
<comment type="caution">
    <text evidence="1">The sequence shown here is derived from an EMBL/GenBank/DDBJ whole genome shotgun (WGS) entry which is preliminary data.</text>
</comment>
<dbReference type="EMBL" id="QNQU01000007">
    <property type="protein sequence ID" value="RBQ07943.1"/>
    <property type="molecule type" value="Genomic_DNA"/>
</dbReference>
<dbReference type="CDD" id="cd00657">
    <property type="entry name" value="Ferritin_like"/>
    <property type="match status" value="1"/>
</dbReference>
<evidence type="ECO:0000313" key="1">
    <source>
        <dbReference type="EMBL" id="RBQ07943.1"/>
    </source>
</evidence>
<dbReference type="OrthoDB" id="954262at2"/>
<dbReference type="SUPFAM" id="SSF47240">
    <property type="entry name" value="Ferritin-like"/>
    <property type="match status" value="1"/>
</dbReference>
<gene>
    <name evidence="1" type="ORF">DRW42_10130</name>
</gene>
<dbReference type="InterPro" id="IPR009078">
    <property type="entry name" value="Ferritin-like_SF"/>
</dbReference>